<dbReference type="AlphaFoldDB" id="A0A0M2SRK2"/>
<reference evidence="2 3" key="1">
    <citation type="submission" date="2015-04" db="EMBL/GenBank/DDBJ databases">
        <title>Taxonomic description and genome sequence of Bacillus campisalis sp. nov., a novel member of the genus Bacillus isolated from solar saltern.</title>
        <authorList>
            <person name="Mathan Kumar R."/>
            <person name="Kaur G."/>
            <person name="Kumar A."/>
            <person name="Singh N.K."/>
            <person name="Kaur N."/>
            <person name="Kumar N."/>
            <person name="Mayilraj S."/>
        </authorList>
    </citation>
    <scope>NUCLEOTIDE SEQUENCE [LARGE SCALE GENOMIC DNA]</scope>
    <source>
        <strain evidence="2 3">SA2-6</strain>
    </source>
</reference>
<name>A0A0M2SRK2_9BACI</name>
<dbReference type="SUPFAM" id="SSF52317">
    <property type="entry name" value="Class I glutamine amidotransferase-like"/>
    <property type="match status" value="1"/>
</dbReference>
<sequence>MVKIAALLGDFYHSAPEAKAGLEAAVAKLPNKENIQIKYVSHEQLSQALDEKPDLFINAKMDQLNPKEDPAHTWLTEELDQKLVNYAEEGGSILAWHAGLAGYPVESGYIKMLHGYFDYHPPGLQEVTYLLKVGEKTGNDSFTIMDEQYFVVCDEWNTEVDLWSTGVHGDSLAGWKHLFGKGKVCCYTPAHTREGMLNKYVRMLLTQRFQWLLEKSFNG</sequence>
<dbReference type="InterPro" id="IPR029010">
    <property type="entry name" value="ThuA-like"/>
</dbReference>
<dbReference type="PATRIC" id="fig|1408103.3.peg.4434"/>
<feature type="domain" description="ThuA-like" evidence="1">
    <location>
        <begin position="24"/>
        <end position="211"/>
    </location>
</feature>
<comment type="caution">
    <text evidence="2">The sequence shown here is derived from an EMBL/GenBank/DDBJ whole genome shotgun (WGS) entry which is preliminary data.</text>
</comment>
<keyword evidence="3" id="KW-1185">Reference proteome</keyword>
<organism evidence="2 3">
    <name type="scientific">Mesobacillus campisalis</name>
    <dbReference type="NCBI Taxonomy" id="1408103"/>
    <lineage>
        <taxon>Bacteria</taxon>
        <taxon>Bacillati</taxon>
        <taxon>Bacillota</taxon>
        <taxon>Bacilli</taxon>
        <taxon>Bacillales</taxon>
        <taxon>Bacillaceae</taxon>
        <taxon>Mesobacillus</taxon>
    </lineage>
</organism>
<proteinExistence type="predicted"/>
<accession>A0A0M2SRK2</accession>
<protein>
    <recommendedName>
        <fullName evidence="1">ThuA-like domain-containing protein</fullName>
    </recommendedName>
</protein>
<dbReference type="InterPro" id="IPR029062">
    <property type="entry name" value="Class_I_gatase-like"/>
</dbReference>
<dbReference type="Proteomes" id="UP000034166">
    <property type="component" value="Unassembled WGS sequence"/>
</dbReference>
<dbReference type="Pfam" id="PF06283">
    <property type="entry name" value="ThuA"/>
    <property type="match status" value="1"/>
</dbReference>
<evidence type="ECO:0000313" key="3">
    <source>
        <dbReference type="Proteomes" id="UP000034166"/>
    </source>
</evidence>
<dbReference type="Gene3D" id="3.40.50.880">
    <property type="match status" value="1"/>
</dbReference>
<evidence type="ECO:0000313" key="2">
    <source>
        <dbReference type="EMBL" id="KKK36301.1"/>
    </source>
</evidence>
<dbReference type="OrthoDB" id="9812305at2"/>
<gene>
    <name evidence="2" type="ORF">WQ57_20015</name>
</gene>
<evidence type="ECO:0000259" key="1">
    <source>
        <dbReference type="Pfam" id="PF06283"/>
    </source>
</evidence>
<dbReference type="EMBL" id="LAYY01000034">
    <property type="protein sequence ID" value="KKK36301.1"/>
    <property type="molecule type" value="Genomic_DNA"/>
</dbReference>
<dbReference type="RefSeq" id="WP_046525545.1">
    <property type="nucleotide sequence ID" value="NZ_LAYY01000034.1"/>
</dbReference>